<dbReference type="InterPro" id="IPR004547">
    <property type="entry name" value="Glucosamine6P_isomerase"/>
</dbReference>
<keyword evidence="2" id="KW-1185">Reference proteome</keyword>
<accession>A0ABQ1NUA5</accession>
<proteinExistence type="predicted"/>
<comment type="caution">
    <text evidence="1">The sequence shown here is derived from an EMBL/GenBank/DDBJ whole genome shotgun (WGS) entry which is preliminary data.</text>
</comment>
<dbReference type="Gene3D" id="3.40.50.1360">
    <property type="match status" value="1"/>
</dbReference>
<dbReference type="RefSeq" id="WP_062442229.1">
    <property type="nucleotide sequence ID" value="NZ_BMCJ01000002.1"/>
</dbReference>
<evidence type="ECO:0000313" key="2">
    <source>
        <dbReference type="Proteomes" id="UP000619534"/>
    </source>
</evidence>
<gene>
    <name evidence="1" type="ORF">GCM10007216_14990</name>
</gene>
<organism evidence="1 2">
    <name type="scientific">Thalassobacillus devorans</name>
    <dbReference type="NCBI Taxonomy" id="279813"/>
    <lineage>
        <taxon>Bacteria</taxon>
        <taxon>Bacillati</taxon>
        <taxon>Bacillota</taxon>
        <taxon>Bacilli</taxon>
        <taxon>Bacillales</taxon>
        <taxon>Bacillaceae</taxon>
        <taxon>Thalassobacillus</taxon>
    </lineage>
</organism>
<dbReference type="SUPFAM" id="SSF100950">
    <property type="entry name" value="NagB/RpiA/CoA transferase-like"/>
    <property type="match status" value="1"/>
</dbReference>
<keyword evidence="1" id="KW-0413">Isomerase</keyword>
<dbReference type="Proteomes" id="UP000619534">
    <property type="component" value="Unassembled WGS sequence"/>
</dbReference>
<name>A0ABQ1NUA5_9BACI</name>
<dbReference type="PANTHER" id="PTHR11280">
    <property type="entry name" value="GLUCOSAMINE-6-PHOSPHATE ISOMERASE"/>
    <property type="match status" value="1"/>
</dbReference>
<evidence type="ECO:0000313" key="1">
    <source>
        <dbReference type="EMBL" id="GGC85290.1"/>
    </source>
</evidence>
<dbReference type="EMBL" id="BMCJ01000002">
    <property type="protein sequence ID" value="GGC85290.1"/>
    <property type="molecule type" value="Genomic_DNA"/>
</dbReference>
<dbReference type="InterPro" id="IPR037171">
    <property type="entry name" value="NagB/RpiA_transferase-like"/>
</dbReference>
<dbReference type="GO" id="GO:0016853">
    <property type="term" value="F:isomerase activity"/>
    <property type="evidence" value="ECO:0007669"/>
    <property type="project" value="UniProtKB-KW"/>
</dbReference>
<protein>
    <submittedName>
        <fullName evidence="1">Glucosamine-6-phosphate isomerase</fullName>
    </submittedName>
</protein>
<dbReference type="PANTHER" id="PTHR11280:SF5">
    <property type="entry name" value="GLUCOSAMINE-6-PHOSPHATE ISOMERASE"/>
    <property type="match status" value="1"/>
</dbReference>
<sequence length="270" mass="30710">MKKERKIPFELLPDSEATATHFARYLADFIKLRNRQNLPTRLILPVGPVKPYPILTKIINKEKISLKNVHTFNMDEYLDWQGRPIGIDHPLSFEGFMDRFFQSIDEPLRPPKHQVHFPTVFDLDGISERIDEAGGIDLCLGGVGVHGHVAFNEPIVSRFQKVSIEEFKASKTRILPLAPETVVMNSIRANGGDFEDFPPMAITLGMKDILKAAKIRLYCDGGSWQRESFYRAVYGDQGVRYPVTLLQEHEDVAMVATEDTAWKVINEEEA</sequence>
<reference evidence="2" key="1">
    <citation type="journal article" date="2019" name="Int. J. Syst. Evol. Microbiol.">
        <title>The Global Catalogue of Microorganisms (GCM) 10K type strain sequencing project: providing services to taxonomists for standard genome sequencing and annotation.</title>
        <authorList>
            <consortium name="The Broad Institute Genomics Platform"/>
            <consortium name="The Broad Institute Genome Sequencing Center for Infectious Disease"/>
            <person name="Wu L."/>
            <person name="Ma J."/>
        </authorList>
    </citation>
    <scope>NUCLEOTIDE SEQUENCE [LARGE SCALE GENOMIC DNA]</scope>
    <source>
        <strain evidence="2">CCM 7282</strain>
    </source>
</reference>